<dbReference type="CDD" id="cd04301">
    <property type="entry name" value="NAT_SF"/>
    <property type="match status" value="1"/>
</dbReference>
<dbReference type="Proteomes" id="UP000580891">
    <property type="component" value="Unassembled WGS sequence"/>
</dbReference>
<organism evidence="2 3">
    <name type="scientific">[Anoxybacillus] calidus</name>
    <dbReference type="NCBI Taxonomy" id="575178"/>
    <lineage>
        <taxon>Bacteria</taxon>
        <taxon>Bacillati</taxon>
        <taxon>Bacillota</taxon>
        <taxon>Bacilli</taxon>
        <taxon>Bacillales</taxon>
        <taxon>Anoxybacillaceae</taxon>
        <taxon>Paranoxybacillus</taxon>
    </lineage>
</organism>
<reference evidence="2 3" key="1">
    <citation type="submission" date="2020-07" db="EMBL/GenBank/DDBJ databases">
        <title>Genomic Encyclopedia of Type Strains, Phase IV (KMG-IV): sequencing the most valuable type-strain genomes for metagenomic binning, comparative biology and taxonomic classification.</title>
        <authorList>
            <person name="Goeker M."/>
        </authorList>
    </citation>
    <scope>NUCLEOTIDE SEQUENCE [LARGE SCALE GENOMIC DNA]</scope>
    <source>
        <strain evidence="2 3">DSM 25220</strain>
    </source>
</reference>
<protein>
    <submittedName>
        <fullName evidence="2">Ribosomal protein S18 acetylase RimI-like enzyme</fullName>
    </submittedName>
</protein>
<dbReference type="RefSeq" id="WP_181538539.1">
    <property type="nucleotide sequence ID" value="NZ_JACDUU010000008.1"/>
</dbReference>
<dbReference type="AlphaFoldDB" id="A0A7V9Z2M5"/>
<dbReference type="SUPFAM" id="SSF55729">
    <property type="entry name" value="Acyl-CoA N-acyltransferases (Nat)"/>
    <property type="match status" value="1"/>
</dbReference>
<name>A0A7V9Z2M5_9BACL</name>
<keyword evidence="2" id="KW-0689">Ribosomal protein</keyword>
<feature type="domain" description="N-acetyltransferase" evidence="1">
    <location>
        <begin position="1"/>
        <end position="139"/>
    </location>
</feature>
<keyword evidence="3" id="KW-1185">Reference proteome</keyword>
<keyword evidence="2" id="KW-0687">Ribonucleoprotein</keyword>
<dbReference type="GO" id="GO:0016747">
    <property type="term" value="F:acyltransferase activity, transferring groups other than amino-acyl groups"/>
    <property type="evidence" value="ECO:0007669"/>
    <property type="project" value="InterPro"/>
</dbReference>
<dbReference type="Pfam" id="PF00583">
    <property type="entry name" value="Acetyltransf_1"/>
    <property type="match status" value="1"/>
</dbReference>
<dbReference type="EMBL" id="JACDUU010000008">
    <property type="protein sequence ID" value="MBA2872790.1"/>
    <property type="molecule type" value="Genomic_DNA"/>
</dbReference>
<proteinExistence type="predicted"/>
<gene>
    <name evidence="2" type="ORF">HNQ85_003102</name>
</gene>
<evidence type="ECO:0000259" key="1">
    <source>
        <dbReference type="PROSITE" id="PS51186"/>
    </source>
</evidence>
<sequence>MIIRLLTNADRPKVQEFFKKQWGSPQMVISTGVYHCDEIDGCAVFDDNGEIIGLLTYVKRGEEWEIISLDSVIENKGIGSLLLQFFEKKVKEDGGIIIKLITTNDNLRALQFYQKRGYTIAGIIVNAVEKARTIKPQIPFVAENGIPIRDEILLQKEL</sequence>
<dbReference type="PROSITE" id="PS51186">
    <property type="entry name" value="GNAT"/>
    <property type="match status" value="1"/>
</dbReference>
<accession>A0A7V9Z2M5</accession>
<comment type="caution">
    <text evidence="2">The sequence shown here is derived from an EMBL/GenBank/DDBJ whole genome shotgun (WGS) entry which is preliminary data.</text>
</comment>
<dbReference type="GO" id="GO:0005840">
    <property type="term" value="C:ribosome"/>
    <property type="evidence" value="ECO:0007669"/>
    <property type="project" value="UniProtKB-KW"/>
</dbReference>
<dbReference type="InterPro" id="IPR016181">
    <property type="entry name" value="Acyl_CoA_acyltransferase"/>
</dbReference>
<dbReference type="Gene3D" id="3.40.630.30">
    <property type="match status" value="1"/>
</dbReference>
<evidence type="ECO:0000313" key="3">
    <source>
        <dbReference type="Proteomes" id="UP000580891"/>
    </source>
</evidence>
<evidence type="ECO:0000313" key="2">
    <source>
        <dbReference type="EMBL" id="MBA2872790.1"/>
    </source>
</evidence>
<dbReference type="InterPro" id="IPR000182">
    <property type="entry name" value="GNAT_dom"/>
</dbReference>